<dbReference type="InterPro" id="IPR043147">
    <property type="entry name" value="Penicillin_amidase_A-knob"/>
</dbReference>
<dbReference type="PANTHER" id="PTHR34218">
    <property type="entry name" value="PEPTIDASE S45 PENICILLIN AMIDASE"/>
    <property type="match status" value="1"/>
</dbReference>
<dbReference type="InterPro" id="IPR029055">
    <property type="entry name" value="Ntn_hydrolases_N"/>
</dbReference>
<reference evidence="1" key="1">
    <citation type="journal article" date="2014" name="Front. Microbiol.">
        <title>High frequency of phylogenetically diverse reductive dehalogenase-homologous genes in deep subseafloor sedimentary metagenomes.</title>
        <authorList>
            <person name="Kawai M."/>
            <person name="Futagami T."/>
            <person name="Toyoda A."/>
            <person name="Takaki Y."/>
            <person name="Nishi S."/>
            <person name="Hori S."/>
            <person name="Arai W."/>
            <person name="Tsubouchi T."/>
            <person name="Morono Y."/>
            <person name="Uchiyama I."/>
            <person name="Ito T."/>
            <person name="Fujiyama A."/>
            <person name="Inagaki F."/>
            <person name="Takami H."/>
        </authorList>
    </citation>
    <scope>NUCLEOTIDE SEQUENCE</scope>
    <source>
        <strain evidence="1">Expedition CK06-06</strain>
    </source>
</reference>
<feature type="non-terminal residue" evidence="1">
    <location>
        <position position="1"/>
    </location>
</feature>
<accession>X0Y5E7</accession>
<sequence length="231" mass="25253">DELPRAFNPPEGYVVTANNAVVGPDYPYFLSMDWEAGYRAQRIVELIEAGFSLSVADMQAIHGDSSPVYAQEILPYLLALSPSDPRLAEALDLLRAWDGRAARDSAGAALFEAFSLHLVDLTFGDELGAQLLDRARSTAMVALVDLLADEATPWFDDVTTPKVETRDEVLLRALEEAVEELTETLSADMARWRWGDLHTATFENQSLGQSGIGLVEAIFNRGPVPVDGSSR</sequence>
<dbReference type="GO" id="GO:0016787">
    <property type="term" value="F:hydrolase activity"/>
    <property type="evidence" value="ECO:0007669"/>
    <property type="project" value="InterPro"/>
</dbReference>
<dbReference type="Gene3D" id="1.10.1400.10">
    <property type="match status" value="1"/>
</dbReference>
<gene>
    <name evidence="1" type="ORF">S01H1_78180</name>
</gene>
<dbReference type="InterPro" id="IPR002692">
    <property type="entry name" value="S45"/>
</dbReference>
<dbReference type="AlphaFoldDB" id="X0Y5E7"/>
<dbReference type="PANTHER" id="PTHR34218:SF4">
    <property type="entry name" value="ACYL-HOMOSERINE LACTONE ACYLASE QUIP"/>
    <property type="match status" value="1"/>
</dbReference>
<comment type="caution">
    <text evidence="1">The sequence shown here is derived from an EMBL/GenBank/DDBJ whole genome shotgun (WGS) entry which is preliminary data.</text>
</comment>
<evidence type="ECO:0000313" key="1">
    <source>
        <dbReference type="EMBL" id="GAG43908.1"/>
    </source>
</evidence>
<name>X0Y5E7_9ZZZZ</name>
<dbReference type="GO" id="GO:0017000">
    <property type="term" value="P:antibiotic biosynthetic process"/>
    <property type="evidence" value="ECO:0007669"/>
    <property type="project" value="InterPro"/>
</dbReference>
<organism evidence="1">
    <name type="scientific">marine sediment metagenome</name>
    <dbReference type="NCBI Taxonomy" id="412755"/>
    <lineage>
        <taxon>unclassified sequences</taxon>
        <taxon>metagenomes</taxon>
        <taxon>ecological metagenomes</taxon>
    </lineage>
</organism>
<dbReference type="SUPFAM" id="SSF56235">
    <property type="entry name" value="N-terminal nucleophile aminohydrolases (Ntn hydrolases)"/>
    <property type="match status" value="1"/>
</dbReference>
<proteinExistence type="predicted"/>
<feature type="non-terminal residue" evidence="1">
    <location>
        <position position="231"/>
    </location>
</feature>
<protein>
    <submittedName>
        <fullName evidence="1">Uncharacterized protein</fullName>
    </submittedName>
</protein>
<dbReference type="Pfam" id="PF01804">
    <property type="entry name" value="Penicil_amidase"/>
    <property type="match status" value="1"/>
</dbReference>
<dbReference type="EMBL" id="BARS01052599">
    <property type="protein sequence ID" value="GAG43908.1"/>
    <property type="molecule type" value="Genomic_DNA"/>
</dbReference>